<dbReference type="STRING" id="857566.A0A1E3PND4"/>
<dbReference type="Proteomes" id="UP000095009">
    <property type="component" value="Unassembled WGS sequence"/>
</dbReference>
<keyword evidence="1 4" id="KW-0489">Methyltransferase</keyword>
<dbReference type="SUPFAM" id="SSF53335">
    <property type="entry name" value="S-adenosyl-L-methionine-dependent methyltransferases"/>
    <property type="match status" value="1"/>
</dbReference>
<keyword evidence="6" id="KW-1185">Reference proteome</keyword>
<feature type="binding site" evidence="4">
    <location>
        <position position="315"/>
    </location>
    <ligand>
        <name>S-adenosyl-L-methionine</name>
        <dbReference type="ChEBI" id="CHEBI:59789"/>
    </ligand>
</feature>
<feature type="binding site" evidence="4">
    <location>
        <position position="281"/>
    </location>
    <ligand>
        <name>S-adenosyl-L-methionine</name>
        <dbReference type="ChEBI" id="CHEBI:59789"/>
    </ligand>
</feature>
<dbReference type="GO" id="GO:0032259">
    <property type="term" value="P:methylation"/>
    <property type="evidence" value="ECO:0007669"/>
    <property type="project" value="UniProtKB-KW"/>
</dbReference>
<accession>A0A1E3PND4</accession>
<feature type="active site" description="Nucleophile" evidence="4">
    <location>
        <position position="410"/>
    </location>
</feature>
<proteinExistence type="inferred from homology"/>
<evidence type="ECO:0000256" key="3">
    <source>
        <dbReference type="ARBA" id="ARBA00022691"/>
    </source>
</evidence>
<evidence type="ECO:0000313" key="5">
    <source>
        <dbReference type="EMBL" id="ODQ66367.1"/>
    </source>
</evidence>
<sequence length="415" mass="46323">MDDAKIDVKQILNFEGFREARIVECEIIKLGANGDGLAVHRLHDLPEGSQERTNAIGSSRIEVLVVPFVVPGDKVKVKLYKAQTYYQLCDLVEIVEASPDRDDSLVNCQYFAKCSGCQFQMMPYDKQLLHKQKVIENAYKYFSQLPTDLVPAVDPCVASPLKYNYRTKLTPHFDVPRKKALTELPPIGFGMKGRSVVVDIEECSIGTPVINQGMKEQREIVKDKWASYKRGVTILLRENTSRAANDDVASESKACVTDPKQIITEFVNNYRFEFPAGSFFQNNNSILPLITDYVRNNLRLSAESTDGPKYLVDAYCGSGLFSITCSTGVESVIGVEISADSVRYAEINAKLNNVQNTKFIVGEAEKIFANSLTPANETSVILDPPRKGCDSVFLDQLITYLPKKIVYISCNVHSQ</sequence>
<keyword evidence="3 4" id="KW-0949">S-adenosyl-L-methionine</keyword>
<dbReference type="Gene3D" id="2.40.50.140">
    <property type="entry name" value="Nucleic acid-binding proteins"/>
    <property type="match status" value="1"/>
</dbReference>
<evidence type="ECO:0000313" key="6">
    <source>
        <dbReference type="Proteomes" id="UP000095009"/>
    </source>
</evidence>
<dbReference type="GO" id="GO:0008033">
    <property type="term" value="P:tRNA processing"/>
    <property type="evidence" value="ECO:0007669"/>
    <property type="project" value="InterPro"/>
</dbReference>
<dbReference type="Gene3D" id="3.40.50.150">
    <property type="entry name" value="Vaccinia Virus protein VP39"/>
    <property type="match status" value="2"/>
</dbReference>
<gene>
    <name evidence="5" type="ORF">NADFUDRAFT_82207</name>
</gene>
<dbReference type="PANTHER" id="PTHR11061">
    <property type="entry name" value="RNA M5U METHYLTRANSFERASE"/>
    <property type="match status" value="1"/>
</dbReference>
<dbReference type="PROSITE" id="PS51622">
    <property type="entry name" value="SAM_MT_RNA_M5U_2"/>
    <property type="match status" value="1"/>
</dbReference>
<reference evidence="5 6" key="1">
    <citation type="journal article" date="2016" name="Proc. Natl. Acad. Sci. U.S.A.">
        <title>Comparative genomics of biotechnologically important yeasts.</title>
        <authorList>
            <person name="Riley R."/>
            <person name="Haridas S."/>
            <person name="Wolfe K.H."/>
            <person name="Lopes M.R."/>
            <person name="Hittinger C.T."/>
            <person name="Goeker M."/>
            <person name="Salamov A.A."/>
            <person name="Wisecaver J.H."/>
            <person name="Long T.M."/>
            <person name="Calvey C.H."/>
            <person name="Aerts A.L."/>
            <person name="Barry K.W."/>
            <person name="Choi C."/>
            <person name="Clum A."/>
            <person name="Coughlan A.Y."/>
            <person name="Deshpande S."/>
            <person name="Douglass A.P."/>
            <person name="Hanson S.J."/>
            <person name="Klenk H.-P."/>
            <person name="LaButti K.M."/>
            <person name="Lapidus A."/>
            <person name="Lindquist E.A."/>
            <person name="Lipzen A.M."/>
            <person name="Meier-Kolthoff J.P."/>
            <person name="Ohm R.A."/>
            <person name="Otillar R.P."/>
            <person name="Pangilinan J.L."/>
            <person name="Peng Y."/>
            <person name="Rokas A."/>
            <person name="Rosa C.A."/>
            <person name="Scheuner C."/>
            <person name="Sibirny A.A."/>
            <person name="Slot J.C."/>
            <person name="Stielow J.B."/>
            <person name="Sun H."/>
            <person name="Kurtzman C.P."/>
            <person name="Blackwell M."/>
            <person name="Grigoriev I.V."/>
            <person name="Jeffries T.W."/>
        </authorList>
    </citation>
    <scope>NUCLEOTIDE SEQUENCE [LARGE SCALE GENOMIC DNA]</scope>
    <source>
        <strain evidence="5 6">DSM 6958</strain>
    </source>
</reference>
<dbReference type="InterPro" id="IPR012340">
    <property type="entry name" value="NA-bd_OB-fold"/>
</dbReference>
<evidence type="ECO:0000256" key="2">
    <source>
        <dbReference type="ARBA" id="ARBA00022679"/>
    </source>
</evidence>
<evidence type="ECO:0000256" key="1">
    <source>
        <dbReference type="ARBA" id="ARBA00022603"/>
    </source>
</evidence>
<dbReference type="PROSITE" id="PS51687">
    <property type="entry name" value="SAM_MT_RNA_M5U"/>
    <property type="match status" value="1"/>
</dbReference>
<dbReference type="CDD" id="cd02440">
    <property type="entry name" value="AdoMet_MTases"/>
    <property type="match status" value="1"/>
</dbReference>
<name>A0A1E3PND4_9ASCO</name>
<dbReference type="OrthoDB" id="10250660at2759"/>
<keyword evidence="2 4" id="KW-0808">Transferase</keyword>
<feature type="non-terminal residue" evidence="5">
    <location>
        <position position="415"/>
    </location>
</feature>
<dbReference type="PANTHER" id="PTHR11061:SF30">
    <property type="entry name" value="TRNA (URACIL(54)-C(5))-METHYLTRANSFERASE"/>
    <property type="match status" value="1"/>
</dbReference>
<dbReference type="FunFam" id="2.40.50.140:FF:000201">
    <property type="entry name" value="TRM2p tRNA methyltransferase"/>
    <property type="match status" value="1"/>
</dbReference>
<evidence type="ECO:0000256" key="4">
    <source>
        <dbReference type="PROSITE-ProRule" id="PRU01024"/>
    </source>
</evidence>
<dbReference type="InterPro" id="IPR029063">
    <property type="entry name" value="SAM-dependent_MTases_sf"/>
</dbReference>
<feature type="binding site" evidence="4">
    <location>
        <position position="383"/>
    </location>
    <ligand>
        <name>S-adenosyl-L-methionine</name>
        <dbReference type="ChEBI" id="CHEBI:59789"/>
    </ligand>
</feature>
<dbReference type="Pfam" id="PF05958">
    <property type="entry name" value="tRNA_U5-meth_tr"/>
    <property type="match status" value="1"/>
</dbReference>
<comment type="similarity">
    <text evidence="4">Belongs to the class I-like SAM-binding methyltransferase superfamily. RNA M5U methyltransferase family.</text>
</comment>
<feature type="binding site" evidence="4">
    <location>
        <position position="336"/>
    </location>
    <ligand>
        <name>S-adenosyl-L-methionine</name>
        <dbReference type="ChEBI" id="CHEBI:59789"/>
    </ligand>
</feature>
<dbReference type="EMBL" id="KV454408">
    <property type="protein sequence ID" value="ODQ66367.1"/>
    <property type="molecule type" value="Genomic_DNA"/>
</dbReference>
<organism evidence="5 6">
    <name type="scientific">Nadsonia fulvescens var. elongata DSM 6958</name>
    <dbReference type="NCBI Taxonomy" id="857566"/>
    <lineage>
        <taxon>Eukaryota</taxon>
        <taxon>Fungi</taxon>
        <taxon>Dikarya</taxon>
        <taxon>Ascomycota</taxon>
        <taxon>Saccharomycotina</taxon>
        <taxon>Dipodascomycetes</taxon>
        <taxon>Dipodascales</taxon>
        <taxon>Dipodascales incertae sedis</taxon>
        <taxon>Nadsonia</taxon>
    </lineage>
</organism>
<dbReference type="GO" id="GO:0030697">
    <property type="term" value="F:tRNA (uracil(54)-C5)-methyltransferase activity, S-adenosyl methionine-dependent"/>
    <property type="evidence" value="ECO:0007669"/>
    <property type="project" value="InterPro"/>
</dbReference>
<dbReference type="InterPro" id="IPR025795">
    <property type="entry name" value="tRNA_(uracil-5-)_MeTrfase"/>
</dbReference>
<dbReference type="AlphaFoldDB" id="A0A1E3PND4"/>
<dbReference type="InterPro" id="IPR010280">
    <property type="entry name" value="U5_MeTrfase_fam"/>
</dbReference>
<protein>
    <submittedName>
        <fullName evidence="5">S-adenosyl-L-methionine-dependent methyltransferase</fullName>
    </submittedName>
</protein>